<dbReference type="InterPro" id="IPR053553">
    <property type="entry name" value="GDP_glucuronosyltransferase"/>
</dbReference>
<proteinExistence type="predicted"/>
<dbReference type="Gene3D" id="3.90.550.10">
    <property type="entry name" value="Spore Coat Polysaccharide Biosynthesis Protein SpsA, Chain A"/>
    <property type="match status" value="1"/>
</dbReference>
<comment type="caution">
    <text evidence="3">The sequence shown here is derived from an EMBL/GenBank/DDBJ whole genome shotgun (WGS) entry which is preliminary data.</text>
</comment>
<reference evidence="3 4" key="1">
    <citation type="submission" date="2022-06" db="EMBL/GenBank/DDBJ databases">
        <title>Halomicroarcula sp. a new haloarchaeum isolate from saline soil.</title>
        <authorList>
            <person name="Strakova D."/>
            <person name="Galisteo C."/>
            <person name="Sanchez-Porro C."/>
            <person name="Ventosa A."/>
        </authorList>
    </citation>
    <scope>NUCLEOTIDE SEQUENCE [LARGE SCALE GENOMIC DNA]</scope>
    <source>
        <strain evidence="3 4">S3CR25-11</strain>
    </source>
</reference>
<keyword evidence="1" id="KW-0472">Membrane</keyword>
<evidence type="ECO:0000256" key="1">
    <source>
        <dbReference type="SAM" id="Phobius"/>
    </source>
</evidence>
<dbReference type="NCBIfam" id="NF041394">
    <property type="entry name" value="GtaseAglG_Halo"/>
    <property type="match status" value="1"/>
</dbReference>
<evidence type="ECO:0000259" key="2">
    <source>
        <dbReference type="Pfam" id="PF00535"/>
    </source>
</evidence>
<dbReference type="SUPFAM" id="SSF53448">
    <property type="entry name" value="Nucleotide-diphospho-sugar transferases"/>
    <property type="match status" value="1"/>
</dbReference>
<organism evidence="3 4">
    <name type="scientific">Haloarcula onubensis</name>
    <dbReference type="NCBI Taxonomy" id="2950539"/>
    <lineage>
        <taxon>Archaea</taxon>
        <taxon>Methanobacteriati</taxon>
        <taxon>Methanobacteriota</taxon>
        <taxon>Stenosarchaea group</taxon>
        <taxon>Halobacteria</taxon>
        <taxon>Halobacteriales</taxon>
        <taxon>Haloarculaceae</taxon>
        <taxon>Haloarcula</taxon>
    </lineage>
</organism>
<dbReference type="InterPro" id="IPR001173">
    <property type="entry name" value="Glyco_trans_2-like"/>
</dbReference>
<dbReference type="PANTHER" id="PTHR43685">
    <property type="entry name" value="GLYCOSYLTRANSFERASE"/>
    <property type="match status" value="1"/>
</dbReference>
<dbReference type="InterPro" id="IPR050834">
    <property type="entry name" value="Glycosyltransf_2"/>
</dbReference>
<feature type="domain" description="Glycosyltransferase 2-like" evidence="2">
    <location>
        <begin position="4"/>
        <end position="176"/>
    </location>
</feature>
<dbReference type="RefSeq" id="WP_310899563.1">
    <property type="nucleotide sequence ID" value="NZ_JAMQOS010000001.1"/>
</dbReference>
<evidence type="ECO:0000313" key="4">
    <source>
        <dbReference type="Proteomes" id="UP001268864"/>
    </source>
</evidence>
<dbReference type="EMBL" id="JAMQOS010000001">
    <property type="protein sequence ID" value="MDS0281734.1"/>
    <property type="molecule type" value="Genomic_DNA"/>
</dbReference>
<protein>
    <submittedName>
        <fullName evidence="3">Glycosyltransferase</fullName>
    </submittedName>
</protein>
<dbReference type="PANTHER" id="PTHR43685:SF2">
    <property type="entry name" value="GLYCOSYLTRANSFERASE 2-LIKE DOMAIN-CONTAINING PROTEIN"/>
    <property type="match status" value="1"/>
</dbReference>
<dbReference type="InterPro" id="IPR029044">
    <property type="entry name" value="Nucleotide-diphossugar_trans"/>
</dbReference>
<keyword evidence="4" id="KW-1185">Reference proteome</keyword>
<name>A0ABU2FMU5_9EURY</name>
<sequence length="312" mass="34088">MRVSVVLCTHTLERYADCREAAESVLGQSHGDVELVLVSDGNEDVYDQFETDFGDRDGVVTHCNDENVGLLESRNNGAEVATGDVVAFLDDDAVAADDWVERLVAAYESETDRRAVGGRMVPAWVAGKPSFLPEEFYWLVGVTHRGFGPDGDPDTPGEVRNTFGSNISFRRDVFLDLGGFEDDIGGRQGSKNLQGGETELCARLESEYGQGVYYVPEALVAHKVFDYRTDPGWLVDRAFWQGYSKRGMEVLVPESTGDESDFLGRLLFEFAPGRLRGLVGSPSVAGVLQLLFLGVLTGFVGAGYLYGITVWG</sequence>
<evidence type="ECO:0000313" key="3">
    <source>
        <dbReference type="EMBL" id="MDS0281734.1"/>
    </source>
</evidence>
<feature type="transmembrane region" description="Helical" evidence="1">
    <location>
        <begin position="284"/>
        <end position="306"/>
    </location>
</feature>
<dbReference type="CDD" id="cd00761">
    <property type="entry name" value="Glyco_tranf_GTA_type"/>
    <property type="match status" value="1"/>
</dbReference>
<keyword evidence="1" id="KW-0812">Transmembrane</keyword>
<gene>
    <name evidence="3" type="ORF">NDI86_06335</name>
</gene>
<accession>A0ABU2FMU5</accession>
<dbReference type="Proteomes" id="UP001268864">
    <property type="component" value="Unassembled WGS sequence"/>
</dbReference>
<keyword evidence="1" id="KW-1133">Transmembrane helix</keyword>
<dbReference type="Pfam" id="PF00535">
    <property type="entry name" value="Glycos_transf_2"/>
    <property type="match status" value="1"/>
</dbReference>